<comment type="caution">
    <text evidence="1">The sequence shown here is derived from an EMBL/GenBank/DDBJ whole genome shotgun (WGS) entry which is preliminary data.</text>
</comment>
<dbReference type="Proteomes" id="UP000827976">
    <property type="component" value="Chromosome 18"/>
</dbReference>
<name>A0ACB7U820_DIOAL</name>
<evidence type="ECO:0000313" key="1">
    <source>
        <dbReference type="EMBL" id="KAH7656436.1"/>
    </source>
</evidence>
<dbReference type="EMBL" id="CM037028">
    <property type="protein sequence ID" value="KAH7656436.1"/>
    <property type="molecule type" value="Genomic_DNA"/>
</dbReference>
<keyword evidence="2" id="KW-1185">Reference proteome</keyword>
<gene>
    <name evidence="1" type="ORF">IHE45_18G074100</name>
</gene>
<accession>A0ACB7U820</accession>
<proteinExistence type="predicted"/>
<sequence>MKKTKTNRNFRMLNPIPSLQEISHREPLRRRPGNDLKPRPRHSLGNIRTLTSVIILSIEQSFQSKVTIPWSITIRVDEATNARLHDNGFGVLFPWTAKVAVDGDVEGGEGVVRDDAAVVEDEAGGFMRVDAAVGGDDGLLVGERAADDDDAVLDDGGGVAEDEVDGAGDDAAAVELAVGLSVESVLVAFHAAVEEDGLVGLDAEGDGLVFDRAGVLFNFFSKTRSFKSKPMNLSETKYNQNR</sequence>
<evidence type="ECO:0000313" key="2">
    <source>
        <dbReference type="Proteomes" id="UP000827976"/>
    </source>
</evidence>
<organism evidence="1 2">
    <name type="scientific">Dioscorea alata</name>
    <name type="common">Purple yam</name>
    <dbReference type="NCBI Taxonomy" id="55571"/>
    <lineage>
        <taxon>Eukaryota</taxon>
        <taxon>Viridiplantae</taxon>
        <taxon>Streptophyta</taxon>
        <taxon>Embryophyta</taxon>
        <taxon>Tracheophyta</taxon>
        <taxon>Spermatophyta</taxon>
        <taxon>Magnoliopsida</taxon>
        <taxon>Liliopsida</taxon>
        <taxon>Dioscoreales</taxon>
        <taxon>Dioscoreaceae</taxon>
        <taxon>Dioscorea</taxon>
    </lineage>
</organism>
<reference evidence="2" key="1">
    <citation type="journal article" date="2022" name="Nat. Commun.">
        <title>Chromosome evolution and the genetic basis of agronomically important traits in greater yam.</title>
        <authorList>
            <person name="Bredeson J.V."/>
            <person name="Lyons J.B."/>
            <person name="Oniyinde I.O."/>
            <person name="Okereke N.R."/>
            <person name="Kolade O."/>
            <person name="Nnabue I."/>
            <person name="Nwadili C.O."/>
            <person name="Hribova E."/>
            <person name="Parker M."/>
            <person name="Nwogha J."/>
            <person name="Shu S."/>
            <person name="Carlson J."/>
            <person name="Kariba R."/>
            <person name="Muthemba S."/>
            <person name="Knop K."/>
            <person name="Barton G.J."/>
            <person name="Sherwood A.V."/>
            <person name="Lopez-Montes A."/>
            <person name="Asiedu R."/>
            <person name="Jamnadass R."/>
            <person name="Muchugi A."/>
            <person name="Goodstein D."/>
            <person name="Egesi C.N."/>
            <person name="Featherston J."/>
            <person name="Asfaw A."/>
            <person name="Simpson G.G."/>
            <person name="Dolezel J."/>
            <person name="Hendre P.S."/>
            <person name="Van Deynze A."/>
            <person name="Kumar P.L."/>
            <person name="Obidiegwu J.E."/>
            <person name="Bhattacharjee R."/>
            <person name="Rokhsar D.S."/>
        </authorList>
    </citation>
    <scope>NUCLEOTIDE SEQUENCE [LARGE SCALE GENOMIC DNA]</scope>
    <source>
        <strain evidence="2">cv. TDa95/00328</strain>
    </source>
</reference>
<protein>
    <submittedName>
        <fullName evidence="1">Uncharacterized protein</fullName>
    </submittedName>
</protein>